<dbReference type="Gene3D" id="3.60.10.10">
    <property type="entry name" value="Endonuclease/exonuclease/phosphatase"/>
    <property type="match status" value="1"/>
</dbReference>
<dbReference type="SUPFAM" id="SSF56219">
    <property type="entry name" value="DNase I-like"/>
    <property type="match status" value="1"/>
</dbReference>
<dbReference type="Proteomes" id="UP000025227">
    <property type="component" value="Unplaced"/>
</dbReference>
<dbReference type="InterPro" id="IPR027124">
    <property type="entry name" value="Swc5/CFDP1/2"/>
</dbReference>
<proteinExistence type="predicted"/>
<dbReference type="PANTHER" id="PTHR23227">
    <property type="entry name" value="BUCENTAUR RELATED"/>
    <property type="match status" value="1"/>
</dbReference>
<reference evidence="2" key="1">
    <citation type="submission" date="2020-12" db="UniProtKB">
        <authorList>
            <consortium name="WormBaseParasite"/>
        </authorList>
    </citation>
    <scope>IDENTIFICATION</scope>
    <source>
        <strain evidence="2">MHco3</strain>
    </source>
</reference>
<dbReference type="PANTHER" id="PTHR23227:SF67">
    <property type="entry name" value="CRANIOFACIAL DEVELOPMENT PROTEIN 2-LIKE"/>
    <property type="match status" value="1"/>
</dbReference>
<protein>
    <submittedName>
        <fullName evidence="2">Craniofacial development protein 2-like</fullName>
    </submittedName>
</protein>
<sequence length="190" mass="21537">MPFSKFRPVFFCSSPFGLAALLSYSFFVRSIVRDCLFNIFASNRHGGRPFFNPQPEDAPDGFELPTGCGFEDQVAKAGESNDKIVQVYAPTASAEDDELERFYEEIEMALKLKSRYTTVQGDFNAVVGSRLDDTEHPVGRFGAGVRNERGNRLIEFAEQHKFSIMNTFFEEKSQAFLDMEEPGHENFKTD</sequence>
<dbReference type="OrthoDB" id="5818846at2759"/>
<accession>A0A7I4Z214</accession>
<dbReference type="AlphaFoldDB" id="A0A7I4Z214"/>
<dbReference type="WBParaSite" id="HCON_00180340-00001">
    <property type="protein sequence ID" value="HCON_00180340-00001"/>
    <property type="gene ID" value="HCON_00180340"/>
</dbReference>
<evidence type="ECO:0000313" key="2">
    <source>
        <dbReference type="WBParaSite" id="HCON_00180340-00001"/>
    </source>
</evidence>
<dbReference type="InterPro" id="IPR036691">
    <property type="entry name" value="Endo/exonu/phosph_ase_sf"/>
</dbReference>
<name>A0A7I4Z214_HAECO</name>
<keyword evidence="1" id="KW-1185">Reference proteome</keyword>
<evidence type="ECO:0000313" key="1">
    <source>
        <dbReference type="Proteomes" id="UP000025227"/>
    </source>
</evidence>
<organism evidence="1 2">
    <name type="scientific">Haemonchus contortus</name>
    <name type="common">Barber pole worm</name>
    <dbReference type="NCBI Taxonomy" id="6289"/>
    <lineage>
        <taxon>Eukaryota</taxon>
        <taxon>Metazoa</taxon>
        <taxon>Ecdysozoa</taxon>
        <taxon>Nematoda</taxon>
        <taxon>Chromadorea</taxon>
        <taxon>Rhabditida</taxon>
        <taxon>Rhabditina</taxon>
        <taxon>Rhabditomorpha</taxon>
        <taxon>Strongyloidea</taxon>
        <taxon>Trichostrongylidae</taxon>
        <taxon>Haemonchus</taxon>
    </lineage>
</organism>